<feature type="domain" description="HTH tetR-type" evidence="4">
    <location>
        <begin position="6"/>
        <end position="66"/>
    </location>
</feature>
<feature type="DNA-binding region" description="H-T-H motif" evidence="2">
    <location>
        <begin position="29"/>
        <end position="48"/>
    </location>
</feature>
<keyword evidence="3" id="KW-0472">Membrane</keyword>
<dbReference type="EMBL" id="UHED01000001">
    <property type="protein sequence ID" value="SUM81715.1"/>
    <property type="molecule type" value="Genomic_DNA"/>
</dbReference>
<keyword evidence="1 2" id="KW-0238">DNA-binding</keyword>
<evidence type="ECO:0000256" key="1">
    <source>
        <dbReference type="ARBA" id="ARBA00023125"/>
    </source>
</evidence>
<proteinExistence type="predicted"/>
<dbReference type="Pfam" id="PF14278">
    <property type="entry name" value="TetR_C_8"/>
    <property type="match status" value="1"/>
</dbReference>
<keyword evidence="3" id="KW-0812">Transmembrane</keyword>
<evidence type="ECO:0000259" key="4">
    <source>
        <dbReference type="PROSITE" id="PS50977"/>
    </source>
</evidence>
<dbReference type="InterPro" id="IPR039532">
    <property type="entry name" value="TetR_C_Firmicutes"/>
</dbReference>
<dbReference type="PANTHER" id="PTHR43479">
    <property type="entry name" value="ACREF/ENVCD OPERON REPRESSOR-RELATED"/>
    <property type="match status" value="1"/>
</dbReference>
<keyword evidence="3" id="KW-1133">Transmembrane helix</keyword>
<dbReference type="Gene3D" id="1.10.357.10">
    <property type="entry name" value="Tetracycline Repressor, domain 2"/>
    <property type="match status" value="1"/>
</dbReference>
<evidence type="ECO:0000313" key="6">
    <source>
        <dbReference type="Proteomes" id="UP000254707"/>
    </source>
</evidence>
<dbReference type="PROSITE" id="PS50977">
    <property type="entry name" value="HTH_TETR_2"/>
    <property type="match status" value="1"/>
</dbReference>
<reference evidence="5 6" key="1">
    <citation type="submission" date="2018-06" db="EMBL/GenBank/DDBJ databases">
        <authorList>
            <consortium name="Pathogen Informatics"/>
            <person name="Doyle S."/>
        </authorList>
    </citation>
    <scope>NUCLEOTIDE SEQUENCE [LARGE SCALE GENOMIC DNA]</scope>
    <source>
        <strain evidence="5 6">NCTC7688</strain>
    </source>
</reference>
<dbReference type="Pfam" id="PF00440">
    <property type="entry name" value="TetR_N"/>
    <property type="match status" value="1"/>
</dbReference>
<organism evidence="5 6">
    <name type="scientific">Staphylococcus saprophyticus</name>
    <dbReference type="NCBI Taxonomy" id="29385"/>
    <lineage>
        <taxon>Bacteria</taxon>
        <taxon>Bacillati</taxon>
        <taxon>Bacillota</taxon>
        <taxon>Bacilli</taxon>
        <taxon>Bacillales</taxon>
        <taxon>Staphylococcaceae</taxon>
        <taxon>Staphylococcus</taxon>
    </lineage>
</organism>
<accession>A0A380HJD9</accession>
<dbReference type="GO" id="GO:0003677">
    <property type="term" value="F:DNA binding"/>
    <property type="evidence" value="ECO:0007669"/>
    <property type="project" value="UniProtKB-UniRule"/>
</dbReference>
<evidence type="ECO:0000256" key="2">
    <source>
        <dbReference type="PROSITE-ProRule" id="PRU00335"/>
    </source>
</evidence>
<gene>
    <name evidence="5" type="ORF">NCTC7688_00208</name>
</gene>
<dbReference type="InterPro" id="IPR050624">
    <property type="entry name" value="HTH-type_Tx_Regulator"/>
</dbReference>
<name>A0A380HJD9_STASA</name>
<evidence type="ECO:0000313" key="5">
    <source>
        <dbReference type="EMBL" id="SUM81715.1"/>
    </source>
</evidence>
<dbReference type="SUPFAM" id="SSF46689">
    <property type="entry name" value="Homeodomain-like"/>
    <property type="match status" value="1"/>
</dbReference>
<sequence>MVKRKEKSQQLIISSFVELIREKDFDKISMNDITQHANINRGTIYLNFIDKYDILDHAIDFILSATVNQCNLYMAKSEDNEKALREILYVIDDQYTILKTLFKRSDLNIVKQTLSKKMRDNMNQENNEITIQFLSSAVVGVIVWWIEASKPCDIDTLTTELSVLLEPHSKHL</sequence>
<dbReference type="AlphaFoldDB" id="A0A380HJD9"/>
<dbReference type="InterPro" id="IPR009057">
    <property type="entry name" value="Homeodomain-like_sf"/>
</dbReference>
<protein>
    <submittedName>
        <fullName evidence="5">Transcriptional regulator</fullName>
    </submittedName>
</protein>
<evidence type="ECO:0000256" key="3">
    <source>
        <dbReference type="SAM" id="Phobius"/>
    </source>
</evidence>
<feature type="transmembrane region" description="Helical" evidence="3">
    <location>
        <begin position="129"/>
        <end position="146"/>
    </location>
</feature>
<dbReference type="Proteomes" id="UP000254707">
    <property type="component" value="Unassembled WGS sequence"/>
</dbReference>
<dbReference type="PANTHER" id="PTHR43479:SF11">
    <property type="entry name" value="ACREF_ENVCD OPERON REPRESSOR-RELATED"/>
    <property type="match status" value="1"/>
</dbReference>
<dbReference type="RefSeq" id="WP_115340412.1">
    <property type="nucleotide sequence ID" value="NZ_CP172400.1"/>
</dbReference>
<dbReference type="InterPro" id="IPR001647">
    <property type="entry name" value="HTH_TetR"/>
</dbReference>